<dbReference type="Pfam" id="PF11899">
    <property type="entry name" value="DUF3419"/>
    <property type="match status" value="1"/>
</dbReference>
<accession>A0ABS3B0H9</accession>
<keyword evidence="2" id="KW-1185">Reference proteome</keyword>
<reference evidence="1" key="1">
    <citation type="submission" date="2021-02" db="EMBL/GenBank/DDBJ databases">
        <title>Activity-based single-cell genomes from oceanic crustal fluid captures similar information to metagenomic and metatranscriptomic surveys with orders of magnitude less sampling.</title>
        <authorList>
            <person name="D'Angelo T.S."/>
            <person name="Orcutt B.N."/>
        </authorList>
    </citation>
    <scope>NUCLEOTIDE SEQUENCE [LARGE SCALE GENOMIC DNA]</scope>
    <source>
        <strain evidence="1">AH-315-E05</strain>
    </source>
</reference>
<dbReference type="Proteomes" id="UP000765003">
    <property type="component" value="Unassembled WGS sequence"/>
</dbReference>
<dbReference type="InterPro" id="IPR021829">
    <property type="entry name" value="DUF3419"/>
</dbReference>
<dbReference type="PANTHER" id="PTHR47473">
    <property type="entry name" value="BTA1P"/>
    <property type="match status" value="1"/>
</dbReference>
<organism evidence="1 2">
    <name type="scientific">Sulfobacillus acidophilus</name>
    <dbReference type="NCBI Taxonomy" id="53633"/>
    <lineage>
        <taxon>Bacteria</taxon>
        <taxon>Bacillati</taxon>
        <taxon>Bacillota</taxon>
        <taxon>Clostridia</taxon>
        <taxon>Eubacteriales</taxon>
        <taxon>Clostridiales Family XVII. Incertae Sedis</taxon>
        <taxon>Sulfobacillus</taxon>
    </lineage>
</organism>
<name>A0ABS3B0H9_9FIRM</name>
<evidence type="ECO:0000313" key="1">
    <source>
        <dbReference type="EMBL" id="MBN4077352.1"/>
    </source>
</evidence>
<dbReference type="PANTHER" id="PTHR47473:SF1">
    <property type="entry name" value="METHYLTRANSFERASE DOMAIN-CONTAINING PROTEIN"/>
    <property type="match status" value="1"/>
</dbReference>
<evidence type="ECO:0000313" key="2">
    <source>
        <dbReference type="Proteomes" id="UP000765003"/>
    </source>
</evidence>
<sequence length="372" mass="43750">MQLEKAKLQSEIAKKMSWDFIRYANVWEDSDVLNNALKVNSCDNILSISSAGCNVLSLLLKGPKSITAIDLNRSQNALLELKIAGIKNLNYNEFICLLGFKQKLDRLFLYEKLRKNLSKQVLEFWDNEIDTIEKGIVFCGRLEKYFLNFQKNILGKYFSKKELQDNLFTVESRKNEFLVALKNNDLFKKDFIWYFGKQMLAKQGRDPAQFAYVSDVDIGDYFWHRFCNILASDNVKDNFYLQFFLTSGYQDLNRTQHYLNEKNFLKLKHLVGKIVVVNDEIENLLEDAPRGFFTKANFSDIFEYMNDEIAQEFFENLSSKMPSSGRFVFWNFLVKRVPAKSNKIRHLKAESLKLFKQDRVFFYRDLLVCEVC</sequence>
<protein>
    <submittedName>
        <fullName evidence="1">DUF3419 family protein</fullName>
    </submittedName>
</protein>
<gene>
    <name evidence="1" type="ORF">JYT19_00405</name>
</gene>
<proteinExistence type="predicted"/>
<dbReference type="EMBL" id="JAFITA010000003">
    <property type="protein sequence ID" value="MBN4077352.1"/>
    <property type="molecule type" value="Genomic_DNA"/>
</dbReference>
<comment type="caution">
    <text evidence="1">The sequence shown here is derived from an EMBL/GenBank/DDBJ whole genome shotgun (WGS) entry which is preliminary data.</text>
</comment>